<feature type="coiled-coil region" evidence="32">
    <location>
        <begin position="633"/>
        <end position="667"/>
    </location>
</feature>
<dbReference type="GO" id="GO:0055036">
    <property type="term" value="C:virion membrane"/>
    <property type="evidence" value="ECO:0007669"/>
    <property type="project" value="UniProtKB-SubCell"/>
</dbReference>
<keyword evidence="15 32" id="KW-0053">Apoptosis</keyword>
<keyword evidence="16 32" id="KW-0732">Signal</keyword>
<gene>
    <name evidence="32 36" type="primary">env</name>
</gene>
<evidence type="ECO:0000256" key="21">
    <source>
        <dbReference type="ARBA" id="ARBA00022890"/>
    </source>
</evidence>
<keyword evidence="26 32" id="KW-0564">Palmitate</keyword>
<keyword evidence="28 32" id="KW-0325">Glycoprotein</keyword>
<dbReference type="FunFam" id="1.20.5.490:FF:000001">
    <property type="entry name" value="Envelope glycoprotein gp160"/>
    <property type="match status" value="1"/>
</dbReference>
<feature type="chain" id="PRO_5023520887" description="Envelope glycoprotein gp160" evidence="32">
    <location>
        <begin position="33"/>
        <end position="856"/>
    </location>
</feature>
<comment type="subunit">
    <text evidence="32">The mature envelope protein (Env) consists of a homotrimer of non-covalently associated gp120-gp41 heterodimers. The resulting complex protrudes from the virus surface as a spike. There seems to be as few as 10 spikes on the average virion. Surface protein gp120 interacts with host CD4, CCR5 and CXCR4. Gp120 also interacts with the C-type lectins CD209/DC-SIGN and CLEC4M/DC-SIGNR (collectively referred to as DC-SIGN(R)). Gp120 and gp41 interact with GalCer. Gp120 interacts with host ITGA4/ITGB7 complex; on CD4+ T-cells, this interaction results in rapid activation of integrin ITGAL/LFA-1, which facilitates efficient cell-to-cell spreading of HIV-1. Gp120 interacts with cell-associated heparan sulfate; this interaction increases virus infectivity on permissive cells and may be involved in infection of CD4- cells.</text>
</comment>
<keyword evidence="31 32" id="KW-1160">Virus entry into host cell</keyword>
<keyword evidence="30 32" id="KW-0449">Lipoprotein</keyword>
<comment type="function">
    <text evidence="32">Envelope glycoprotein gp160: Oligomerizes in the host endoplasmic reticulum into predominantly trimers. In a second time, gp160 transits in the host Golgi, where glycosylation is completed. The precursor is then proteolytically cleaved in the trans-Golgi and thereby activated by cellular furin or furin-like proteases to produce gp120 and gp41.</text>
</comment>
<dbReference type="InterPro" id="IPR036377">
    <property type="entry name" value="Gp120_core_sf"/>
</dbReference>
<keyword evidence="10 32" id="KW-1165">Clathrin-mediated endocytosis of virus by host</keyword>
<dbReference type="GO" id="GO:0039654">
    <property type="term" value="P:fusion of virus membrane with host endosome membrane"/>
    <property type="evidence" value="ECO:0007669"/>
    <property type="project" value="UniProtKB-UniRule"/>
</dbReference>
<dbReference type="FunFam" id="1.10.287.210:FF:000001">
    <property type="entry name" value="Envelope glycoprotein gp160"/>
    <property type="match status" value="1"/>
</dbReference>
<feature type="region of interest" description="Immunosuppression" evidence="32">
    <location>
        <begin position="574"/>
        <end position="592"/>
    </location>
</feature>
<dbReference type="FunFam" id="2.170.40.20:FF:000004">
    <property type="entry name" value="Envelope glycoprotein gp160"/>
    <property type="match status" value="1"/>
</dbReference>
<keyword evidence="9 32" id="KW-1032">Host cell membrane</keyword>
<dbReference type="GO" id="GO:1903911">
    <property type="term" value="P:positive regulation of receptor clustering"/>
    <property type="evidence" value="ECO:0007669"/>
    <property type="project" value="UniProtKB-UniRule"/>
</dbReference>
<dbReference type="HAMAP" id="MF_04083">
    <property type="entry name" value="HIV_ENV"/>
    <property type="match status" value="1"/>
</dbReference>
<feature type="topological domain" description="Cytoplasmic" evidence="32">
    <location>
        <begin position="706"/>
        <end position="856"/>
    </location>
</feature>
<evidence type="ECO:0000256" key="24">
    <source>
        <dbReference type="ARBA" id="ARBA00023054"/>
    </source>
</evidence>
<feature type="region of interest" description="CD4-binding loop" evidence="32">
    <location>
        <begin position="363"/>
        <end position="373"/>
    </location>
</feature>
<comment type="domain">
    <text evidence="32">The YXXL motif is involved in determining the exact site of viral release at the surface of infected mononuclear cells and promotes endocytosis. YXXL and di-leucine endocytosis motifs interact directly or indirectly with the clathrin adapter complexes, opperate independently, and their activities are not additive.</text>
</comment>
<dbReference type="Gene3D" id="1.20.5.490">
    <property type="entry name" value="Single helix bin"/>
    <property type="match status" value="1"/>
</dbReference>
<comment type="subcellular location">
    <molecule>Surface protein gp120</molecule>
    <subcellularLocation>
        <location evidence="32">Virion membrane</location>
        <topology evidence="32">Peripheral membrane protein</topology>
    </subcellularLocation>
    <subcellularLocation>
        <location evidence="32">Host cell membrane</location>
        <topology evidence="32">Peripheral membrane protein</topology>
    </subcellularLocation>
    <subcellularLocation>
        <location evidence="32">Host endosome membrane</location>
        <topology evidence="32">Single-pass type I membrane protein</topology>
    </subcellularLocation>
    <text evidence="32">The surface protein is not anchored to the viral envelope, but associates with the extravirion surface through its binding to TM. It is probably concentrated at the site of budding and incorporated into the virions possibly by contacts between the cytoplasmic tail of Env and the N-terminus of Gag.</text>
</comment>
<feature type="chain" id="PRO_5023520886" description="Transmembrane protein gp41" evidence="32">
    <location>
        <begin position="511"/>
        <end position="856"/>
    </location>
</feature>
<dbReference type="SUPFAM" id="SSF58069">
    <property type="entry name" value="Virus ectodomain"/>
    <property type="match status" value="1"/>
</dbReference>
<dbReference type="GO" id="GO:0075512">
    <property type="term" value="P:clathrin-dependent endocytosis of virus by host cell"/>
    <property type="evidence" value="ECO:0007669"/>
    <property type="project" value="UniProtKB-UniRule"/>
</dbReference>
<evidence type="ECO:0000256" key="22">
    <source>
        <dbReference type="ARBA" id="ARBA00022989"/>
    </source>
</evidence>
<evidence type="ECO:0000256" key="32">
    <source>
        <dbReference type="HAMAP-Rule" id="MF_04083"/>
    </source>
</evidence>
<name>F8V1C4_HV1</name>
<comment type="miscellaneous">
    <text evidence="32">HIV-1 lineages are divided in three main groups, M (for Major), O (for Outlier), and N (for New, or Non-M, Non-O). The vast majority of strains found worldwide belong to the group M. Group O seems to be endemic to and largely confined to Cameroon and neighboring countries in West Central Africa, where these viruses represent a small minority of HIV-1 strains. The group N is represented by a limited number of isolates from Cameroonian persons. The group M is further subdivided in 9 clades or subtypes (A to D, F to H, J and K).</text>
</comment>
<evidence type="ECO:0000256" key="1">
    <source>
        <dbReference type="ARBA" id="ARBA00004402"/>
    </source>
</evidence>
<dbReference type="GO" id="GO:0019082">
    <property type="term" value="P:viral protein processing"/>
    <property type="evidence" value="ECO:0007669"/>
    <property type="project" value="UniProtKB-UniRule"/>
</dbReference>
<evidence type="ECO:0000256" key="10">
    <source>
        <dbReference type="ARBA" id="ARBA00022570"/>
    </source>
</evidence>
<comment type="PTM">
    <text evidence="32">Specific enzymatic cleavages in vivo yield mature proteins. Envelope glycoproteins are synthesized as a inactive precursor that is heavily N-glycosylated and processed likely by host cell furin in the Golgi to yield the mature SU and TM proteins. The cleavage site between SU and TM requires the minimal sequence [KR]-X-[KR]-R. About 2 of the 9 disulfide bonds of gp41 are reduced by P4HB/PDI, following binding to CD4 receptor.</text>
</comment>
<evidence type="ECO:0000256" key="3">
    <source>
        <dbReference type="ARBA" id="ARBA00004505"/>
    </source>
</evidence>
<feature type="domain" description="Human immunodeficiency virus 1 envelope glycoprotein Gp120" evidence="34">
    <location>
        <begin position="34"/>
        <end position="510"/>
    </location>
</feature>
<comment type="domain">
    <text evidence="32">The CD4-binding region is targeted by the antibody b12.</text>
</comment>
<sequence>MRVKEKYQHLWRWGWRWGTMLLGMLMICSATEKLWVTVYYGVPVWKDANTTLFCASDAKAYDTEVHNVWSTHACVPTDPNPQEVVLGNVTEEFDLWKNNMVEQMHEDVINLWDQSLKPCVKLTPLCVTLNCTDYERNATVKNETDIRNSSKWGEMKNCSFKISTNIKDKTQREYALFYKLDVVPINNDSTSYRLINCNTSVITQACPKVSFEPIPIHYCTPAGFAILKCNNKTFSGKGPCTNVSTVQCTHGIRPVVSTQLLLNGSLAEEGVVIRSSNFSDNAKTIIVQLQKPVKINCTRPNNNTRKSIHIGPGRAFYATGDIVGDIREAHCNLSGTDWNTTLKQVVEKLRLQFGNKTIIFKKSSGGDPEIVMHSFNCGGEFFYCNSTQLFNSIWKVNDTGESNSTTENITITLPCRIKQIINMWQEVGKAMYAPPIRGQISCLSNITGLLLTRDGGKNNESNTTETFRPGGGNMKDNWRSELYKYKVVRIEPLGVAPTKAKRRVVQREKRAVGTIGAMFLGFLGAAGSTMGAASLTLTVQARLLLSGIVQQQNNLLRAIEAQQHLLQLTVWGIKQLQARVLAVERYLRDQQLLGIWGCSGKLICTTSVPWNTSWSNKSLEKIWDNMTWMEWEREINNYTGIIYNLLEESQNQQEKNEQELLELDKWASLWNWFDITKWLWYIKIFIMIVGGLIGLRIVFAVISIVNRVRQGYSPLSFQTLLPAQRGPDRPERIEEEGGERDRDRSVRLVDGSLALIWDDLRSLCLFSYHRLRDLLLIVTRIVELLGRRGWEALKYWWNLLQYWSQELKNSAVSLLNATAIAVAEGTDRVIEVVQGACRAIRHIPRRIRQGLERILL</sequence>
<evidence type="ECO:0000256" key="29">
    <source>
        <dbReference type="ARBA" id="ARBA00023280"/>
    </source>
</evidence>
<comment type="PTM">
    <text evidence="32">Highly glycosylated by host. The high number of glycan on the protein is reffered to as 'glycan shield' because it contributes to hide protein sequence from adaptive immune system.</text>
</comment>
<evidence type="ECO:0000259" key="35">
    <source>
        <dbReference type="Pfam" id="PF00517"/>
    </source>
</evidence>
<evidence type="ECO:0000256" key="23">
    <source>
        <dbReference type="ARBA" id="ARBA00023046"/>
    </source>
</evidence>
<comment type="domain">
    <text evidence="32 33">The 17 amino acids long immunosuppressive region is present in many retroviral envelope proteins. Synthetic peptides derived from this relatively conserved sequence inhibit immune function in vitro and in vivo.</text>
</comment>
<feature type="site" description="Cleavage; by host furin" evidence="32">
    <location>
        <begin position="510"/>
        <end position="511"/>
    </location>
</feature>
<dbReference type="GO" id="GO:1903908">
    <property type="term" value="P:positive regulation of plasma membrane raft polarization"/>
    <property type="evidence" value="ECO:0007669"/>
    <property type="project" value="UniProtKB-UniRule"/>
</dbReference>
<keyword evidence="7 32" id="KW-1168">Fusion of virus membrane with host membrane</keyword>
<dbReference type="GO" id="GO:0019062">
    <property type="term" value="P:virion attachment to host cell"/>
    <property type="evidence" value="ECO:0007669"/>
    <property type="project" value="UniProtKB-UniRule"/>
</dbReference>
<comment type="subcellular location">
    <subcellularLocation>
        <location evidence="3">Host cell membrane</location>
        <topology evidence="3">Peripheral membrane protein</topology>
    </subcellularLocation>
    <subcellularLocation>
        <location evidence="1">Host cell membrane</location>
        <topology evidence="1">Single-pass type I membrane protein</topology>
    </subcellularLocation>
    <subcellularLocation>
        <location evidence="2">Host endosome membrane</location>
        <topology evidence="2">Peripheral membrane protein</topology>
    </subcellularLocation>
    <subcellularLocation>
        <location evidence="5">Host endosome membrane</location>
        <topology evidence="5">Single-pass type I membrane protein</topology>
    </subcellularLocation>
    <subcellularLocation>
        <location evidence="6">Virion membrane</location>
        <topology evidence="6">Peripheral membrane protein</topology>
    </subcellularLocation>
    <subcellularLocation>
        <location evidence="4">Virion membrane</location>
        <topology evidence="4">Single-pass type I membrane protein</topology>
    </subcellularLocation>
</comment>
<comment type="miscellaneous">
    <text evidence="32">Inhibitors targeting HIV-1 viral envelope proteins are used as antiretroviral drugs. Attachment of virions to the cell surface via non-specific interactions and CD4 binding can be blocked by inhibitors that include cyanovirin-N, cyclotriazadisulfonamide analogs, PRO 2000, TNX 355 and PRO 542. In addition, BMS 806 can block CD4-induced conformational changes. Env interactions with the coreceptor molecules can be targeted by CCR5 antagonists including SCH-D, maraviroc (UK 427857) and aplaviroc (GW 873140), and the CXCR4 antagonist AMD 070. Fusion of viral and cellular membranes can be inhibited by peptides such as enfuvirtide and tifuvirtide (T 1249). Resistance to inhibitors associated with mutations in Env are observed. Most of the time, single mutations confer only a modest reduction in drug susceptibility. Combination of several mutations is usually required to develop a high-level drug resistance.</text>
</comment>
<evidence type="ECO:0000256" key="15">
    <source>
        <dbReference type="ARBA" id="ARBA00022703"/>
    </source>
</evidence>
<dbReference type="GO" id="GO:0044175">
    <property type="term" value="C:host cell endosome membrane"/>
    <property type="evidence" value="ECO:0007669"/>
    <property type="project" value="UniProtKB-SubCell"/>
</dbReference>
<keyword evidence="17 32" id="KW-1161">Viral attachment to host cell</keyword>
<evidence type="ECO:0000256" key="12">
    <source>
        <dbReference type="ARBA" id="ARBA00022595"/>
    </source>
</evidence>
<feature type="transmembrane region" description="Helical" evidence="33">
    <location>
        <begin position="20"/>
        <end position="42"/>
    </location>
</feature>
<keyword evidence="22 32" id="KW-1133">Transmembrane helix</keyword>
<evidence type="ECO:0000256" key="20">
    <source>
        <dbReference type="ARBA" id="ARBA00022879"/>
    </source>
</evidence>
<dbReference type="Gene3D" id="2.170.40.20">
    <property type="entry name" value="Human immunodeficiency virus 1, Gp160, envelope glycoprotein"/>
    <property type="match status" value="2"/>
</dbReference>
<comment type="domain">
    <text evidence="32">The membrane proximal external region (MPER) present in gp41 is a tryptophan-rich region recognized by the antibodies 2F5, Z13, and 4E10. MPER seems to play a role in fusion.</text>
</comment>
<feature type="short sequence motif" description="YXXL motif; contains endocytosis signal" evidence="32">
    <location>
        <begin position="712"/>
        <end position="715"/>
    </location>
</feature>
<protein>
    <recommendedName>
        <fullName evidence="32">Envelope glycoprotein gp160</fullName>
    </recommendedName>
    <alternativeName>
        <fullName evidence="32">Env polyprotein</fullName>
    </alternativeName>
    <component>
        <recommendedName>
            <fullName evidence="32">Surface protein gp120</fullName>
            <shortName evidence="32">SU</shortName>
        </recommendedName>
        <alternativeName>
            <fullName evidence="32">Glycoprotein 120</fullName>
            <shortName evidence="32">gp120</shortName>
        </alternativeName>
    </component>
    <component>
        <recommendedName>
            <fullName evidence="32">Transmembrane protein gp41</fullName>
            <shortName evidence="32">TM</shortName>
        </recommendedName>
        <alternativeName>
            <fullName evidence="32">Glycoprotein 41</fullName>
            <shortName evidence="32">gp41</shortName>
        </alternativeName>
    </component>
</protein>
<evidence type="ECO:0000256" key="2">
    <source>
        <dbReference type="ARBA" id="ARBA00004433"/>
    </source>
</evidence>
<feature type="disulfide bond" evidence="32">
    <location>
        <begin position="219"/>
        <end position="248"/>
    </location>
</feature>
<organismHost>
    <name type="scientific">Homo sapiens</name>
    <name type="common">Human</name>
    <dbReference type="NCBI Taxonomy" id="9606"/>
</organismHost>
<comment type="subcellular location">
    <molecule>Transmembrane protein gp41</molecule>
    <subcellularLocation>
        <location evidence="32">Virion membrane</location>
        <topology evidence="32">Single-pass type I membrane protein</topology>
    </subcellularLocation>
    <subcellularLocation>
        <location evidence="32">Host cell membrane</location>
        <topology evidence="32">Single-pass type I membrane protein</topology>
    </subcellularLocation>
    <subcellularLocation>
        <location evidence="32">Host endosome membrane</location>
        <topology evidence="32">Single-pass type I membrane protein</topology>
    </subcellularLocation>
    <text evidence="32">It is probably concentrated at the site of budding and incorporated into the virions possibly by contacts between the cytoplasmic tail of Env and the N-terminus of Gag.</text>
</comment>
<dbReference type="InterPro" id="IPR000777">
    <property type="entry name" value="HIV1_Gp120"/>
</dbReference>
<evidence type="ECO:0000256" key="28">
    <source>
        <dbReference type="ARBA" id="ARBA00023180"/>
    </source>
</evidence>
<feature type="region of interest" description="MPER; binding to GalCer" evidence="32">
    <location>
        <begin position="662"/>
        <end position="683"/>
    </location>
</feature>
<dbReference type="Pfam" id="PF00517">
    <property type="entry name" value="GP41"/>
    <property type="match status" value="1"/>
</dbReference>
<dbReference type="FunFam" id="2.170.40.20:FF:000003">
    <property type="entry name" value="Envelope glycoprotein gp160"/>
    <property type="match status" value="1"/>
</dbReference>
<keyword evidence="27 32" id="KW-1015">Disulfide bond</keyword>
<dbReference type="InterPro" id="IPR037527">
    <property type="entry name" value="Gp160"/>
</dbReference>
<feature type="transmembrane region" description="Helical" evidence="33">
    <location>
        <begin position="678"/>
        <end position="705"/>
    </location>
</feature>
<dbReference type="InterPro" id="IPR000328">
    <property type="entry name" value="GP41-like"/>
</dbReference>
<keyword evidence="29 32" id="KW-0899">Viral immunoevasion</keyword>
<keyword evidence="19 32" id="KW-1043">Host membrane</keyword>
<evidence type="ECO:0000256" key="11">
    <source>
        <dbReference type="ARBA" id="ARBA00022581"/>
    </source>
</evidence>
<dbReference type="Gene3D" id="1.10.287.210">
    <property type="match status" value="1"/>
</dbReference>
<keyword evidence="13 32" id="KW-0165">Cleavage on pair of basic residues</keyword>
<evidence type="ECO:0000256" key="14">
    <source>
        <dbReference type="ARBA" id="ARBA00022692"/>
    </source>
</evidence>
<evidence type="ECO:0000259" key="34">
    <source>
        <dbReference type="Pfam" id="PF00516"/>
    </source>
</evidence>
<comment type="domain">
    <text evidence="32">Some of the most genetically diverse regions of the viral genome are present in Env. They are called variable regions 1 through 5 (V1 through V5). Coreceptor usage of gp120 is determined mainly by the primary structure of the third variable region (V3) in the outer domain of gp120. The sequence of V3 determines which coreceptor, CCR5 and/or CXCR4 (corresponding to R5/macrophage, X4/T cell and R5X4/T cell and macrophage tropism), is used to trigger the fusion potential of the Env complex, and hence which cells the virus can infect. Binding to CCR5 involves a region adjacent in addition to V3.</text>
</comment>
<evidence type="ECO:0000256" key="17">
    <source>
        <dbReference type="ARBA" id="ARBA00022804"/>
    </source>
</evidence>
<comment type="PTM">
    <text evidence="32">Palmitoylation of the transmembrane protein and of Env polyprotein (prior to its proteolytic cleavage) is essential for their association with host cell membrane lipid rafts. Palmitoylation is therefore required for envelope trafficking to classical lipid rafts, but not for viral replication.</text>
</comment>
<dbReference type="GO" id="GO:0016020">
    <property type="term" value="C:membrane"/>
    <property type="evidence" value="ECO:0007669"/>
    <property type="project" value="UniProtKB-UniRule"/>
</dbReference>
<organism evidence="36">
    <name type="scientific">Human immunodeficiency virus type 1</name>
    <name type="common">HIV-1</name>
    <dbReference type="NCBI Taxonomy" id="11676"/>
    <lineage>
        <taxon>Viruses</taxon>
        <taxon>Riboviria</taxon>
        <taxon>Pararnavirae</taxon>
        <taxon>Artverviricota</taxon>
        <taxon>Revtraviricetes</taxon>
        <taxon>Ortervirales</taxon>
        <taxon>Retroviridae</taxon>
        <taxon>Orthoretrovirinae</taxon>
        <taxon>Lentivirus</taxon>
        <taxon>Lentivirus humimdef1</taxon>
    </lineage>
</organism>
<evidence type="ECO:0000256" key="19">
    <source>
        <dbReference type="ARBA" id="ARBA00022870"/>
    </source>
</evidence>
<comment type="caution">
    <text evidence="32 33">Lacks conserved residue(s) required for the propagation of feature annotation.</text>
</comment>
<feature type="lipid moiety-binding region" description="S-palmitoyl cysteine; by host" evidence="32">
    <location>
        <position position="764"/>
    </location>
</feature>
<evidence type="ECO:0000256" key="27">
    <source>
        <dbReference type="ARBA" id="ARBA00023157"/>
    </source>
</evidence>
<evidence type="ECO:0000256" key="33">
    <source>
        <dbReference type="RuleBase" id="RU363095"/>
    </source>
</evidence>
<dbReference type="GO" id="GO:0019031">
    <property type="term" value="C:viral envelope"/>
    <property type="evidence" value="ECO:0007669"/>
    <property type="project" value="UniProtKB-KW"/>
</dbReference>
<reference evidence="36" key="2">
    <citation type="submission" date="2011-05" db="EMBL/GenBank/DDBJ databases">
        <authorList>
            <person name="Gray L.R."/>
            <person name="Sterjovski J."/>
            <person name="Gabuzda D."/>
            <person name="Ramsland P.A."/>
            <person name="Chuchill M.J."/>
            <person name="Gorry P.R."/>
        </authorList>
    </citation>
    <scope>NUCLEOTIDE SEQUENCE</scope>
    <source>
        <strain evidence="36">CB3sc5</strain>
    </source>
</reference>
<dbReference type="GO" id="GO:0005198">
    <property type="term" value="F:structural molecule activity"/>
    <property type="evidence" value="ECO:0007669"/>
    <property type="project" value="UniProtKB-UniRule"/>
</dbReference>
<keyword evidence="11 32" id="KW-0945">Host-virus interaction</keyword>
<accession>F8V1C4</accession>
<keyword evidence="20 32" id="KW-0261">Viral envelope protein</keyword>
<feature type="disulfide bond" evidence="32">
    <location>
        <begin position="598"/>
        <end position="604"/>
    </location>
</feature>
<evidence type="ECO:0000256" key="13">
    <source>
        <dbReference type="ARBA" id="ARBA00022685"/>
    </source>
</evidence>
<evidence type="ECO:0000256" key="16">
    <source>
        <dbReference type="ARBA" id="ARBA00022729"/>
    </source>
</evidence>
<evidence type="ECO:0000256" key="7">
    <source>
        <dbReference type="ARBA" id="ARBA00022506"/>
    </source>
</evidence>
<feature type="short sequence motif" description="Di-leucine internalization motif" evidence="32">
    <location>
        <begin position="855"/>
        <end position="856"/>
    </location>
</feature>
<feature type="disulfide bond" evidence="32">
    <location>
        <begin position="229"/>
        <end position="240"/>
    </location>
</feature>
<evidence type="ECO:0000256" key="8">
    <source>
        <dbReference type="ARBA" id="ARBA00022510"/>
    </source>
</evidence>
<dbReference type="GO" id="GO:0019064">
    <property type="term" value="P:fusion of virus membrane with host plasma membrane"/>
    <property type="evidence" value="ECO:0007669"/>
    <property type="project" value="UniProtKB-UniRule"/>
</dbReference>
<keyword evidence="24 32" id="KW-0175">Coiled coil</keyword>
<evidence type="ECO:0000256" key="5">
    <source>
        <dbReference type="ARBA" id="ARBA00004578"/>
    </source>
</evidence>
<keyword evidence="18 32" id="KW-0946">Virion</keyword>
<evidence type="ECO:0000256" key="9">
    <source>
        <dbReference type="ARBA" id="ARBA00022511"/>
    </source>
</evidence>
<evidence type="ECO:0000256" key="30">
    <source>
        <dbReference type="ARBA" id="ARBA00023288"/>
    </source>
</evidence>
<evidence type="ECO:0000313" key="36">
    <source>
        <dbReference type="EMBL" id="AEH41879.1"/>
    </source>
</evidence>
<comment type="function">
    <text evidence="32">Surface protein gp120: Attaches the virus to the host lymphoid cell by binding to the primary receptor CD4. This interaction induces a structural rearrangement creating a high affinity binding site for a chemokine coreceptor like CXCR4 and/or CCR5. Acts as a ligand for CD209/DC-SIGN and CLEC4M/DC-SIGNR, which are respectively found on dendritic cells (DCs), and on endothelial cells of liver sinusoids and lymph node sinuses. These interactions allow capture of viral particles at mucosal surfaces by these cells and subsequent transmission to permissive cells. HIV subverts the migration properties of dendritic cells to gain access to CD4+ T-cells in lymph nodes. Virus transmission to permissive T-cells occurs either in trans (without DCs infection, through viral capture and transmission), or in cis (following DCs productive infection, through the usual CD4-gp120 interaction), thereby inducing a robust infection. In trans infection, bound virions remain infectious over days and it is proposed that they are not degraded, but protected in non-lysosomal acidic organelles within the DCs close to the cell membrane thus contributing to the viral infectious potential during DCs' migration from the periphery to the lymphoid tissues. On arrival at lymphoid tissues, intact virions recycle back to DCs' cell surface allowing virus transmission to CD4+ T-cells.</text>
</comment>
<feature type="disulfide bond" evidence="32">
    <location>
        <begin position="54"/>
        <end position="74"/>
    </location>
</feature>
<evidence type="ECO:0000256" key="4">
    <source>
        <dbReference type="ARBA" id="ARBA00004563"/>
    </source>
</evidence>
<comment type="function">
    <text evidence="32">Transmembrane protein gp41: Acts as a class I viral fusion protein. Under the current model, the protein has at least 3 conformational states: pre-fusion native state, pre-hairpin intermediate state, and post-fusion hairpin state. During fusion of viral and target intracellular membranes, the coiled coil regions (heptad repeats) assume a trimer-of-hairpins structure, positioning the fusion peptide in close proximity to the C-terminal region of the ectodomain. The formation of this structure appears to drive apposition and subsequent fusion of viral and target cell membranes. Complete fusion occurs in host cell endosomes and is dynamin-dependent, however some lipid transfer might occur at the plasma membrane. The virus undergoes clathrin-dependent internalization long before endosomal fusion, thus minimizing the surface exposure of conserved viral epitopes during fusion and reducing the efficacy of inhibitors targeting these epitopes. Membranes fusion leads to delivery of the nucleocapsid into the cytoplasm.</text>
</comment>
<dbReference type="GO" id="GO:0020002">
    <property type="term" value="C:host cell plasma membrane"/>
    <property type="evidence" value="ECO:0007669"/>
    <property type="project" value="UniProtKB-SubCell"/>
</dbReference>
<keyword evidence="12 32" id="KW-1162">Viral penetration into host cytoplasm</keyword>
<evidence type="ECO:0000256" key="26">
    <source>
        <dbReference type="ARBA" id="ARBA00023139"/>
    </source>
</evidence>
<feature type="domain" description="Retroviral envelope protein GP41-like" evidence="35">
    <location>
        <begin position="530"/>
        <end position="720"/>
    </location>
</feature>
<dbReference type="GO" id="GO:0052031">
    <property type="term" value="P:symbiont-mediated perturbation of host defense response"/>
    <property type="evidence" value="ECO:0007669"/>
    <property type="project" value="UniProtKB-UniRule"/>
</dbReference>
<keyword evidence="8 32" id="KW-1170">Fusion of virus membrane with host endosomal membrane</keyword>
<dbReference type="SUPFAM" id="SSF56502">
    <property type="entry name" value="gp120 core"/>
    <property type="match status" value="2"/>
</dbReference>
<keyword evidence="23 32" id="KW-1039">Host endosome</keyword>
<comment type="similarity">
    <text evidence="32">Belongs to the HIV-1 env protein family.</text>
</comment>
<reference evidence="36" key="1">
    <citation type="journal article" date="2011" name="Retrovirology">
        <title>Conformational alterations in the CD4 binding cavity of HIV-1 gp120 influencing gp120-CD4 interactions and fusogenicity of HIV-1 envelopes derived from brain and other tissues.</title>
        <authorList>
            <person name="Gray L."/>
            <person name="Sterjovski J."/>
            <person name="Ramsland P.A."/>
            <person name="Churchill M.J."/>
            <person name="Gorry P.R."/>
        </authorList>
    </citation>
    <scope>NUCLEOTIDE SEQUENCE</scope>
    <source>
        <strain evidence="36">CB3sc5</strain>
    </source>
</reference>
<evidence type="ECO:0000256" key="6">
    <source>
        <dbReference type="ARBA" id="ARBA00004650"/>
    </source>
</evidence>
<feature type="lipid moiety-binding region" description="S-palmitoyl cysteine; by host" evidence="32">
    <location>
        <position position="837"/>
    </location>
</feature>
<keyword evidence="21 32" id="KW-1164">Virus endocytosis by host</keyword>
<evidence type="ECO:0000256" key="18">
    <source>
        <dbReference type="ARBA" id="ARBA00022844"/>
    </source>
</evidence>
<keyword evidence="25 32" id="KW-0472">Membrane</keyword>
<dbReference type="CDD" id="cd09909">
    <property type="entry name" value="HIV-1-like_HR1-HR2"/>
    <property type="match status" value="1"/>
</dbReference>
<feature type="region of interest" description="V2" evidence="32">
    <location>
        <begin position="158"/>
        <end position="197"/>
    </location>
</feature>
<evidence type="ECO:0000256" key="25">
    <source>
        <dbReference type="ARBA" id="ARBA00023136"/>
    </source>
</evidence>
<dbReference type="Pfam" id="PF00516">
    <property type="entry name" value="GP120"/>
    <property type="match status" value="1"/>
</dbReference>
<dbReference type="EMBL" id="JN002023">
    <property type="protein sequence ID" value="AEH41879.1"/>
    <property type="molecule type" value="Genomic_DNA"/>
</dbReference>
<evidence type="ECO:0000256" key="31">
    <source>
        <dbReference type="ARBA" id="ARBA00023296"/>
    </source>
</evidence>
<feature type="topological domain" description="Extracellular" evidence="32">
    <location>
        <begin position="33"/>
        <end position="684"/>
    </location>
</feature>
<proteinExistence type="inferred from homology"/>
<keyword evidence="14 32" id="KW-0812">Transmembrane</keyword>